<dbReference type="Proteomes" id="UP001295740">
    <property type="component" value="Unassembled WGS sequence"/>
</dbReference>
<dbReference type="InterPro" id="IPR053204">
    <property type="entry name" value="Oxopyrrolidines_Biosynth-assoc"/>
</dbReference>
<comment type="caution">
    <text evidence="1">The sequence shown here is derived from an EMBL/GenBank/DDBJ whole genome shotgun (WGS) entry which is preliminary data.</text>
</comment>
<gene>
    <name evidence="1" type="ORF">KHLLAP_LOCUS9618</name>
</gene>
<accession>A0AAI8VQE6</accession>
<organism evidence="1 2">
    <name type="scientific">Anthostomella pinea</name>
    <dbReference type="NCBI Taxonomy" id="933095"/>
    <lineage>
        <taxon>Eukaryota</taxon>
        <taxon>Fungi</taxon>
        <taxon>Dikarya</taxon>
        <taxon>Ascomycota</taxon>
        <taxon>Pezizomycotina</taxon>
        <taxon>Sordariomycetes</taxon>
        <taxon>Xylariomycetidae</taxon>
        <taxon>Xylariales</taxon>
        <taxon>Xylariaceae</taxon>
        <taxon>Anthostomella</taxon>
    </lineage>
</organism>
<name>A0AAI8VQE6_9PEZI</name>
<dbReference type="Pfam" id="PF12311">
    <property type="entry name" value="DUF3632"/>
    <property type="match status" value="1"/>
</dbReference>
<dbReference type="PANTHER" id="PTHR38797">
    <property type="entry name" value="NUCLEAR PORE COMPLEX PROTEIN NUP85-RELATED"/>
    <property type="match status" value="1"/>
</dbReference>
<reference evidence="1" key="1">
    <citation type="submission" date="2023-10" db="EMBL/GenBank/DDBJ databases">
        <authorList>
            <person name="Hackl T."/>
        </authorList>
    </citation>
    <scope>NUCLEOTIDE SEQUENCE</scope>
</reference>
<dbReference type="InterPro" id="IPR022085">
    <property type="entry name" value="OpdG"/>
</dbReference>
<protein>
    <submittedName>
        <fullName evidence="1">Uu.00g141760.m01.CDS01</fullName>
    </submittedName>
</protein>
<evidence type="ECO:0000313" key="2">
    <source>
        <dbReference type="Proteomes" id="UP001295740"/>
    </source>
</evidence>
<dbReference type="PANTHER" id="PTHR38797:SF4">
    <property type="entry name" value="NUCLEAR PORE COMPLEX PROTEIN NUP85"/>
    <property type="match status" value="1"/>
</dbReference>
<sequence length="291" mass="32683">MSSDWETKARDYIREQALTIREHLGIAKSTDASPFQEFIIPLLGGLMDGSADVGPTTSHEVISRMTASQQEDADEWAEFLWMFFLAIEHTSADEAHSRLAALLRAVAQPPPIDSLPGPEAKKIALIPRLSSLETFGIISRDCWNGPSRHTQPPAAALAAWVNLNRFYAHLSRQQRREPLDSLKDWVEVFGKYTISCGLERESDNDVRDYAWPAAVWLEIAGSDIYNDPHWGGRDNTLPEGAPRDLRWDVWAQRLQEIAASDRFDAQQPQLKEVAGRVADMMRESKAKGMDA</sequence>
<dbReference type="AlphaFoldDB" id="A0AAI8VQE6"/>
<keyword evidence="2" id="KW-1185">Reference proteome</keyword>
<proteinExistence type="predicted"/>
<evidence type="ECO:0000313" key="1">
    <source>
        <dbReference type="EMBL" id="CAJ2509150.1"/>
    </source>
</evidence>
<dbReference type="EMBL" id="CAUWAG010000012">
    <property type="protein sequence ID" value="CAJ2509150.1"/>
    <property type="molecule type" value="Genomic_DNA"/>
</dbReference>